<name>A0AA40FAW7_9PEZI</name>
<comment type="caution">
    <text evidence="1">The sequence shown here is derived from an EMBL/GenBank/DDBJ whole genome shotgun (WGS) entry which is preliminary data.</text>
</comment>
<evidence type="ECO:0000313" key="1">
    <source>
        <dbReference type="EMBL" id="KAK0754300.1"/>
    </source>
</evidence>
<gene>
    <name evidence="1" type="ORF">B0T18DRAFT_34752</name>
</gene>
<reference evidence="1" key="1">
    <citation type="submission" date="2023-06" db="EMBL/GenBank/DDBJ databases">
        <title>Genome-scale phylogeny and comparative genomics of the fungal order Sordariales.</title>
        <authorList>
            <consortium name="Lawrence Berkeley National Laboratory"/>
            <person name="Hensen N."/>
            <person name="Bonometti L."/>
            <person name="Westerberg I."/>
            <person name="Brannstrom I.O."/>
            <person name="Guillou S."/>
            <person name="Cros-Aarteil S."/>
            <person name="Calhoun S."/>
            <person name="Haridas S."/>
            <person name="Kuo A."/>
            <person name="Mondo S."/>
            <person name="Pangilinan J."/>
            <person name="Riley R."/>
            <person name="LaButti K."/>
            <person name="Andreopoulos B."/>
            <person name="Lipzen A."/>
            <person name="Chen C."/>
            <person name="Yanf M."/>
            <person name="Daum C."/>
            <person name="Ng V."/>
            <person name="Clum A."/>
            <person name="Steindorff A."/>
            <person name="Ohm R."/>
            <person name="Martin F."/>
            <person name="Silar P."/>
            <person name="Natvig D."/>
            <person name="Lalanne C."/>
            <person name="Gautier V."/>
            <person name="Ament-velasquez S.L."/>
            <person name="Kruys A."/>
            <person name="Hutchinson M.I."/>
            <person name="Powell A.J."/>
            <person name="Barry K."/>
            <person name="Miller A.N."/>
            <person name="Grigoriev I.V."/>
            <person name="Debuchy R."/>
            <person name="Gladieux P."/>
            <person name="Thoren M.H."/>
            <person name="Johannesson H."/>
        </authorList>
    </citation>
    <scope>NUCLEOTIDE SEQUENCE</scope>
    <source>
        <strain evidence="1">SMH3187-1</strain>
    </source>
</reference>
<proteinExistence type="predicted"/>
<accession>A0AA40FAW7</accession>
<protein>
    <submittedName>
        <fullName evidence="1">Uncharacterized protein</fullName>
    </submittedName>
</protein>
<sequence>MLARVNLPGNPCGWTVARPARLALGCDLATLPFLAGRRQDVLELGGAVSQSSSRVALLSVEVGSRGRRSRFDRVRVARDSAARPVRRVWAGIASLPVANEAGWMCVHAWWVLTMFWCSGGMAKEIFVLEWKHSLGLAVVWELLKLEGRLQNCSSKLRAGAVNFGALAPCRDPHRAAAPSQQPSINTTNQKYLRHAFVVPINVKSSMVLMSIFNPPNTKQAS</sequence>
<dbReference type="EMBL" id="JAUKUD010000001">
    <property type="protein sequence ID" value="KAK0754300.1"/>
    <property type="molecule type" value="Genomic_DNA"/>
</dbReference>
<organism evidence="1 2">
    <name type="scientific">Schizothecium vesticola</name>
    <dbReference type="NCBI Taxonomy" id="314040"/>
    <lineage>
        <taxon>Eukaryota</taxon>
        <taxon>Fungi</taxon>
        <taxon>Dikarya</taxon>
        <taxon>Ascomycota</taxon>
        <taxon>Pezizomycotina</taxon>
        <taxon>Sordariomycetes</taxon>
        <taxon>Sordariomycetidae</taxon>
        <taxon>Sordariales</taxon>
        <taxon>Schizotheciaceae</taxon>
        <taxon>Schizothecium</taxon>
    </lineage>
</organism>
<dbReference type="AlphaFoldDB" id="A0AA40FAW7"/>
<dbReference type="Proteomes" id="UP001172155">
    <property type="component" value="Unassembled WGS sequence"/>
</dbReference>
<evidence type="ECO:0000313" key="2">
    <source>
        <dbReference type="Proteomes" id="UP001172155"/>
    </source>
</evidence>
<keyword evidence="2" id="KW-1185">Reference proteome</keyword>